<organism evidence="2">
    <name type="scientific">uncultured Mycobacterium sp</name>
    <dbReference type="NCBI Taxonomy" id="171292"/>
    <lineage>
        <taxon>Bacteria</taxon>
        <taxon>Bacillati</taxon>
        <taxon>Actinomycetota</taxon>
        <taxon>Actinomycetes</taxon>
        <taxon>Mycobacteriales</taxon>
        <taxon>Mycobacteriaceae</taxon>
        <taxon>Mycobacterium</taxon>
        <taxon>environmental samples</taxon>
    </lineage>
</organism>
<name>A0A1Y5NZH6_9MYCO</name>
<accession>A0A1Y5NZH6</accession>
<gene>
    <name evidence="2" type="ORF">MHPYR_10273</name>
</gene>
<dbReference type="AlphaFoldDB" id="A0A1Y5NZH6"/>
<evidence type="ECO:0000256" key="1">
    <source>
        <dbReference type="SAM" id="MobiDB-lite"/>
    </source>
</evidence>
<evidence type="ECO:0000313" key="2">
    <source>
        <dbReference type="EMBL" id="SBS70700.1"/>
    </source>
</evidence>
<reference evidence="2" key="1">
    <citation type="submission" date="2016-03" db="EMBL/GenBank/DDBJ databases">
        <authorList>
            <person name="Ploux O."/>
        </authorList>
    </citation>
    <scope>NUCLEOTIDE SEQUENCE</scope>
    <source>
        <strain evidence="2">UC10</strain>
    </source>
</reference>
<sequence length="84" mass="8975">MLPARKAPRAGGCLWITSRGSGSAASTAYGAGCRPRPGSKRLLSDLVAGAVRMTLSRDPATIPERWGPAHYPKMARRRSTSEHT</sequence>
<proteinExistence type="predicted"/>
<protein>
    <submittedName>
        <fullName evidence="2">Uncharacterized protein</fullName>
    </submittedName>
</protein>
<feature type="region of interest" description="Disordered" evidence="1">
    <location>
        <begin position="61"/>
        <end position="84"/>
    </location>
</feature>
<dbReference type="EMBL" id="FLQS01000001">
    <property type="protein sequence ID" value="SBS70700.1"/>
    <property type="molecule type" value="Genomic_DNA"/>
</dbReference>